<dbReference type="InterPro" id="IPR036397">
    <property type="entry name" value="RNaseH_sf"/>
</dbReference>
<feature type="region of interest" description="Disordered" evidence="1">
    <location>
        <begin position="558"/>
        <end position="585"/>
    </location>
</feature>
<feature type="region of interest" description="Disordered" evidence="1">
    <location>
        <begin position="188"/>
        <end position="209"/>
    </location>
</feature>
<dbReference type="Gene3D" id="3.30.420.10">
    <property type="entry name" value="Ribonuclease H-like superfamily/Ribonuclease H"/>
    <property type="match status" value="1"/>
</dbReference>
<dbReference type="InterPro" id="IPR025724">
    <property type="entry name" value="GAG-pre-integrase_dom"/>
</dbReference>
<evidence type="ECO:0000256" key="1">
    <source>
        <dbReference type="SAM" id="MobiDB-lite"/>
    </source>
</evidence>
<dbReference type="Pfam" id="PF13976">
    <property type="entry name" value="gag_pre-integrs"/>
    <property type="match status" value="1"/>
</dbReference>
<comment type="caution">
    <text evidence="3">The sequence shown here is derived from an EMBL/GenBank/DDBJ whole genome shotgun (WGS) entry which is preliminary data.</text>
</comment>
<name>A0ABQ5DAS2_9ASTR</name>
<protein>
    <submittedName>
        <fullName evidence="3">Retrovirus-related pol polyprotein from transposon TNT 1-94</fullName>
    </submittedName>
</protein>
<dbReference type="SUPFAM" id="SSF53098">
    <property type="entry name" value="Ribonuclease H-like"/>
    <property type="match status" value="1"/>
</dbReference>
<feature type="compositionally biased region" description="Polar residues" evidence="1">
    <location>
        <begin position="576"/>
        <end position="585"/>
    </location>
</feature>
<sequence>MTDYDSADESLVYSTPLTPLKKLEGVEPISGPKTIKSILKSKSTLKAEALKGVIINEPSSALAKGNKSSLASKVHSDPAGKLKSVKIKDNPSLAIVMKELNSLKLQVSKNQSSYPRKRLQDLTSQDHQNASFHLAYTVVRENNLRNPQHAFKRCEACGSSKHTTTDHYDIEWFKRGEALQAKKAEALKSTKAESSNANRSKTPTKIGCSRHMTGVKSYPHKYVQQLGPKVVFGDDSTCTTKGYGSIKCNGIVFTKFDEKRGTIFNSNKEIVMIAPRVRDVYVLNMTSSAQESCFFTKASKNLNWLWHKRLAHLNFKTINKLAKQNLVINLPSLVYSKDKPCSSCEKGKHHRANFKTKQTSSIKKCLHLLHMDLFGHVTPRNSILINFCDEKGIYQNFSSPYTPKQNGVAERKNRTLIEAARTTLSGSVFSKQYWTKAVATACYTQNRSTIAFKAFNTRRKQIEETYHITFDKSHKAIKFLKPSVDNINIAKTERYPPDEYLHPYEPSQRYQINRNDVSFIEPYECPEPVVLETKVSFDQNGHTDQNDQSVQNDEILNDDHSEHSNHTNDEQIIDNLLNTEDIQIS</sequence>
<accession>A0ABQ5DAS2</accession>
<dbReference type="PROSITE" id="PS50994">
    <property type="entry name" value="INTEGRASE"/>
    <property type="match status" value="1"/>
</dbReference>
<dbReference type="PANTHER" id="PTHR42648">
    <property type="entry name" value="TRANSPOSASE, PUTATIVE-RELATED"/>
    <property type="match status" value="1"/>
</dbReference>
<dbReference type="InterPro" id="IPR012337">
    <property type="entry name" value="RNaseH-like_sf"/>
</dbReference>
<gene>
    <name evidence="3" type="ORF">Tco_0926740</name>
</gene>
<evidence type="ECO:0000313" key="3">
    <source>
        <dbReference type="EMBL" id="GJT36321.1"/>
    </source>
</evidence>
<proteinExistence type="predicted"/>
<feature type="compositionally biased region" description="Basic and acidic residues" evidence="1">
    <location>
        <begin position="558"/>
        <end position="569"/>
    </location>
</feature>
<feature type="compositionally biased region" description="Polar residues" evidence="1">
    <location>
        <begin position="192"/>
        <end position="203"/>
    </location>
</feature>
<feature type="domain" description="Integrase catalytic" evidence="2">
    <location>
        <begin position="369"/>
        <end position="466"/>
    </location>
</feature>
<reference evidence="3" key="2">
    <citation type="submission" date="2022-01" db="EMBL/GenBank/DDBJ databases">
        <authorList>
            <person name="Yamashiro T."/>
            <person name="Shiraishi A."/>
            <person name="Satake H."/>
            <person name="Nakayama K."/>
        </authorList>
    </citation>
    <scope>NUCLEOTIDE SEQUENCE</scope>
</reference>
<organism evidence="3 4">
    <name type="scientific">Tanacetum coccineum</name>
    <dbReference type="NCBI Taxonomy" id="301880"/>
    <lineage>
        <taxon>Eukaryota</taxon>
        <taxon>Viridiplantae</taxon>
        <taxon>Streptophyta</taxon>
        <taxon>Embryophyta</taxon>
        <taxon>Tracheophyta</taxon>
        <taxon>Spermatophyta</taxon>
        <taxon>Magnoliopsida</taxon>
        <taxon>eudicotyledons</taxon>
        <taxon>Gunneridae</taxon>
        <taxon>Pentapetalae</taxon>
        <taxon>asterids</taxon>
        <taxon>campanulids</taxon>
        <taxon>Asterales</taxon>
        <taxon>Asteraceae</taxon>
        <taxon>Asteroideae</taxon>
        <taxon>Anthemideae</taxon>
        <taxon>Anthemidinae</taxon>
        <taxon>Tanacetum</taxon>
    </lineage>
</organism>
<reference evidence="3" key="1">
    <citation type="journal article" date="2022" name="Int. J. Mol. Sci.">
        <title>Draft Genome of Tanacetum Coccineum: Genomic Comparison of Closely Related Tanacetum-Family Plants.</title>
        <authorList>
            <person name="Yamashiro T."/>
            <person name="Shiraishi A."/>
            <person name="Nakayama K."/>
            <person name="Satake H."/>
        </authorList>
    </citation>
    <scope>NUCLEOTIDE SEQUENCE</scope>
</reference>
<evidence type="ECO:0000259" key="2">
    <source>
        <dbReference type="PROSITE" id="PS50994"/>
    </source>
</evidence>
<keyword evidence="4" id="KW-1185">Reference proteome</keyword>
<dbReference type="InterPro" id="IPR001584">
    <property type="entry name" value="Integrase_cat-core"/>
</dbReference>
<dbReference type="PANTHER" id="PTHR42648:SF32">
    <property type="entry name" value="RIBONUCLEASE H-LIKE DOMAIN, GAG-PRE-INTEGRASE DOMAIN PROTEIN-RELATED"/>
    <property type="match status" value="1"/>
</dbReference>
<evidence type="ECO:0000313" key="4">
    <source>
        <dbReference type="Proteomes" id="UP001151760"/>
    </source>
</evidence>
<dbReference type="InterPro" id="IPR039537">
    <property type="entry name" value="Retrotran_Ty1/copia-like"/>
</dbReference>
<dbReference type="Proteomes" id="UP001151760">
    <property type="component" value="Unassembled WGS sequence"/>
</dbReference>
<dbReference type="EMBL" id="BQNB010015126">
    <property type="protein sequence ID" value="GJT36321.1"/>
    <property type="molecule type" value="Genomic_DNA"/>
</dbReference>